<protein>
    <recommendedName>
        <fullName evidence="8">HC-toxin efflux carrier TOXA</fullName>
    </recommendedName>
</protein>
<dbReference type="GO" id="GO:0022857">
    <property type="term" value="F:transmembrane transporter activity"/>
    <property type="evidence" value="ECO:0007669"/>
    <property type="project" value="TreeGrafter"/>
</dbReference>
<gene>
    <name evidence="6" type="ORF">AB675_1415</name>
</gene>
<comment type="caution">
    <text evidence="6">The sequence shown here is derived from an EMBL/GenBank/DDBJ whole genome shotgun (WGS) entry which is preliminary data.</text>
</comment>
<dbReference type="VEuPathDB" id="FungiDB:AB675_1415"/>
<evidence type="ECO:0000256" key="3">
    <source>
        <dbReference type="ARBA" id="ARBA00022989"/>
    </source>
</evidence>
<proteinExistence type="predicted"/>
<evidence type="ECO:0000256" key="5">
    <source>
        <dbReference type="SAM" id="Phobius"/>
    </source>
</evidence>
<sequence>MTPDNPKQTVALATLASFGLGGIITPTASIALLVAPDALVTTATALSLSVRFVGGAIGYSIYYNVFVRKLTAFLPAYTATYAINAGLAPGAAETFVDALLTAPAQTATVPGLTPQILAAAPIGGRWAYAEALHFVWYTSIPFGVVACICRCFFTSTAKYQTNRVAVAL</sequence>
<dbReference type="OrthoDB" id="4161376at2759"/>
<feature type="transmembrane region" description="Helical" evidence="5">
    <location>
        <begin position="46"/>
        <end position="65"/>
    </location>
</feature>
<evidence type="ECO:0008006" key="8">
    <source>
        <dbReference type="Google" id="ProtNLM"/>
    </source>
</evidence>
<dbReference type="RefSeq" id="XP_017994414.1">
    <property type="nucleotide sequence ID" value="XM_018141304.1"/>
</dbReference>
<keyword evidence="4 5" id="KW-0472">Membrane</keyword>
<dbReference type="GO" id="GO:0005886">
    <property type="term" value="C:plasma membrane"/>
    <property type="evidence" value="ECO:0007669"/>
    <property type="project" value="TreeGrafter"/>
</dbReference>
<name>A0A0N0NHA2_9EURO</name>
<feature type="transmembrane region" description="Helical" evidence="5">
    <location>
        <begin position="134"/>
        <end position="153"/>
    </location>
</feature>
<reference evidence="6 7" key="1">
    <citation type="submission" date="2015-06" db="EMBL/GenBank/DDBJ databases">
        <title>Draft genome of the ant-associated black yeast Phialophora attae CBS 131958.</title>
        <authorList>
            <person name="Moreno L.F."/>
            <person name="Stielow B.J."/>
            <person name="de Hoog S."/>
            <person name="Vicente V.A."/>
            <person name="Weiss V.A."/>
            <person name="de Vries M."/>
            <person name="Cruz L.M."/>
            <person name="Souza E.M."/>
        </authorList>
    </citation>
    <scope>NUCLEOTIDE SEQUENCE [LARGE SCALE GENOMIC DNA]</scope>
    <source>
        <strain evidence="6 7">CBS 131958</strain>
    </source>
</reference>
<accession>A0A0N0NHA2</accession>
<evidence type="ECO:0000256" key="4">
    <source>
        <dbReference type="ARBA" id="ARBA00023136"/>
    </source>
</evidence>
<evidence type="ECO:0000256" key="1">
    <source>
        <dbReference type="ARBA" id="ARBA00004141"/>
    </source>
</evidence>
<dbReference type="PANTHER" id="PTHR23501:SF109">
    <property type="entry name" value="MAJOR FACILITATOR SUPERFAMILY (MFS) PROFILE DOMAIN-CONTAINING PROTEIN-RELATED"/>
    <property type="match status" value="1"/>
</dbReference>
<evidence type="ECO:0000313" key="7">
    <source>
        <dbReference type="Proteomes" id="UP000038010"/>
    </source>
</evidence>
<comment type="subcellular location">
    <subcellularLocation>
        <location evidence="1">Membrane</location>
        <topology evidence="1">Multi-pass membrane protein</topology>
    </subcellularLocation>
</comment>
<evidence type="ECO:0000313" key="6">
    <source>
        <dbReference type="EMBL" id="KPI34451.1"/>
    </source>
</evidence>
<dbReference type="EMBL" id="LFJN01000060">
    <property type="protein sequence ID" value="KPI34451.1"/>
    <property type="molecule type" value="Genomic_DNA"/>
</dbReference>
<keyword evidence="3 5" id="KW-1133">Transmembrane helix</keyword>
<evidence type="ECO:0000256" key="2">
    <source>
        <dbReference type="ARBA" id="ARBA00022692"/>
    </source>
</evidence>
<dbReference type="GeneID" id="28733184"/>
<keyword evidence="7" id="KW-1185">Reference proteome</keyword>
<keyword evidence="2 5" id="KW-0812">Transmembrane</keyword>
<feature type="transmembrane region" description="Helical" evidence="5">
    <location>
        <begin position="12"/>
        <end position="34"/>
    </location>
</feature>
<dbReference type="AlphaFoldDB" id="A0A0N0NHA2"/>
<organism evidence="6 7">
    <name type="scientific">Cyphellophora attinorum</name>
    <dbReference type="NCBI Taxonomy" id="1664694"/>
    <lineage>
        <taxon>Eukaryota</taxon>
        <taxon>Fungi</taxon>
        <taxon>Dikarya</taxon>
        <taxon>Ascomycota</taxon>
        <taxon>Pezizomycotina</taxon>
        <taxon>Eurotiomycetes</taxon>
        <taxon>Chaetothyriomycetidae</taxon>
        <taxon>Chaetothyriales</taxon>
        <taxon>Cyphellophoraceae</taxon>
        <taxon>Cyphellophora</taxon>
    </lineage>
</organism>
<dbReference type="Proteomes" id="UP000038010">
    <property type="component" value="Unassembled WGS sequence"/>
</dbReference>
<dbReference type="PANTHER" id="PTHR23501">
    <property type="entry name" value="MAJOR FACILITATOR SUPERFAMILY"/>
    <property type="match status" value="1"/>
</dbReference>